<dbReference type="Proteomes" id="UP001152798">
    <property type="component" value="Chromosome 1"/>
</dbReference>
<dbReference type="AlphaFoldDB" id="A0A9P0E5M7"/>
<dbReference type="SUPFAM" id="SSF56112">
    <property type="entry name" value="Protein kinase-like (PK-like)"/>
    <property type="match status" value="1"/>
</dbReference>
<gene>
    <name evidence="2" type="ORF">NEZAVI_LOCUS3003</name>
</gene>
<protein>
    <recommendedName>
        <fullName evidence="1">CHK kinase-like domain-containing protein</fullName>
    </recommendedName>
</protein>
<evidence type="ECO:0000313" key="3">
    <source>
        <dbReference type="Proteomes" id="UP001152798"/>
    </source>
</evidence>
<feature type="domain" description="CHK kinase-like" evidence="1">
    <location>
        <begin position="121"/>
        <end position="258"/>
    </location>
</feature>
<dbReference type="EMBL" id="OV725077">
    <property type="protein sequence ID" value="CAH1392126.1"/>
    <property type="molecule type" value="Genomic_DNA"/>
</dbReference>
<dbReference type="SMART" id="SM00587">
    <property type="entry name" value="CHK"/>
    <property type="match status" value="1"/>
</dbReference>
<dbReference type="PANTHER" id="PTHR11012:SF56">
    <property type="entry name" value="CHK KINASE-LIKE DOMAIN-CONTAINING PROTEIN-RELATED"/>
    <property type="match status" value="1"/>
</dbReference>
<dbReference type="InterPro" id="IPR015897">
    <property type="entry name" value="CHK_kinase-like"/>
</dbReference>
<evidence type="ECO:0000259" key="1">
    <source>
        <dbReference type="SMART" id="SM00587"/>
    </source>
</evidence>
<reference evidence="2" key="1">
    <citation type="submission" date="2022-01" db="EMBL/GenBank/DDBJ databases">
        <authorList>
            <person name="King R."/>
        </authorList>
    </citation>
    <scope>NUCLEOTIDE SEQUENCE</scope>
</reference>
<dbReference type="InterPro" id="IPR011009">
    <property type="entry name" value="Kinase-like_dom_sf"/>
</dbReference>
<name>A0A9P0E5M7_NEZVI</name>
<keyword evidence="3" id="KW-1185">Reference proteome</keyword>
<organism evidence="2 3">
    <name type="scientific">Nezara viridula</name>
    <name type="common">Southern green stink bug</name>
    <name type="synonym">Cimex viridulus</name>
    <dbReference type="NCBI Taxonomy" id="85310"/>
    <lineage>
        <taxon>Eukaryota</taxon>
        <taxon>Metazoa</taxon>
        <taxon>Ecdysozoa</taxon>
        <taxon>Arthropoda</taxon>
        <taxon>Hexapoda</taxon>
        <taxon>Insecta</taxon>
        <taxon>Pterygota</taxon>
        <taxon>Neoptera</taxon>
        <taxon>Paraneoptera</taxon>
        <taxon>Hemiptera</taxon>
        <taxon>Heteroptera</taxon>
        <taxon>Panheteroptera</taxon>
        <taxon>Pentatomomorpha</taxon>
        <taxon>Pentatomoidea</taxon>
        <taxon>Pentatomidae</taxon>
        <taxon>Pentatominae</taxon>
        <taxon>Nezara</taxon>
    </lineage>
</organism>
<dbReference type="PANTHER" id="PTHR11012">
    <property type="entry name" value="PROTEIN KINASE-LIKE DOMAIN-CONTAINING"/>
    <property type="match status" value="1"/>
</dbReference>
<dbReference type="Pfam" id="PF02958">
    <property type="entry name" value="EcKL"/>
    <property type="match status" value="2"/>
</dbReference>
<proteinExistence type="predicted"/>
<dbReference type="OrthoDB" id="6603172at2759"/>
<sequence>MDQKVLEIALKRSIKDQAIARVIEAESESALPKGENYLSTILRIRMKVVLGNGRVTMRNLIVKRGDGSDNVAVLMNEAFKVELKMYSSIFRQMEYLIEDVGDYEEPLWCKFIHYDSKSSSLILEDLKAAGFSLVQRQVGIDMEHGQLALRSLARYHAIGKVLEERGIISKDDFDTHPLMTNSRYVQTLSYSGLKTLRLAMVQHWGPEWFVDFQFSNYNTPCADVSNFLYMSLQPKLRRKNYKLFLEYYFEALIKYLDIYGFKGTRPTLKGLEAAMERVSFFGICLFVCWYASLTAKEGTATFDLDTLLKTSGSEGFHSDMYLEDGIIEKLGDDLIDFVEKYFSS</sequence>
<evidence type="ECO:0000313" key="2">
    <source>
        <dbReference type="EMBL" id="CAH1392126.1"/>
    </source>
</evidence>
<dbReference type="InterPro" id="IPR004119">
    <property type="entry name" value="EcKL"/>
</dbReference>
<accession>A0A9P0E5M7</accession>